<dbReference type="EMBL" id="AMQN01005709">
    <property type="status" value="NOT_ANNOTATED_CDS"/>
    <property type="molecule type" value="Genomic_DNA"/>
</dbReference>
<reference evidence="2 4" key="2">
    <citation type="journal article" date="2013" name="Nature">
        <title>Insights into bilaterian evolution from three spiralian genomes.</title>
        <authorList>
            <person name="Simakov O."/>
            <person name="Marletaz F."/>
            <person name="Cho S.J."/>
            <person name="Edsinger-Gonzales E."/>
            <person name="Havlak P."/>
            <person name="Hellsten U."/>
            <person name="Kuo D.H."/>
            <person name="Larsson T."/>
            <person name="Lv J."/>
            <person name="Arendt D."/>
            <person name="Savage R."/>
            <person name="Osoegawa K."/>
            <person name="de Jong P."/>
            <person name="Grimwood J."/>
            <person name="Chapman J.A."/>
            <person name="Shapiro H."/>
            <person name="Aerts A."/>
            <person name="Otillar R.P."/>
            <person name="Terry A.Y."/>
            <person name="Boore J.L."/>
            <person name="Grigoriev I.V."/>
            <person name="Lindberg D.R."/>
            <person name="Seaver E.C."/>
            <person name="Weisblat D.A."/>
            <person name="Putnam N.H."/>
            <person name="Rokhsar D.S."/>
        </authorList>
    </citation>
    <scope>NUCLEOTIDE SEQUENCE</scope>
    <source>
        <strain evidence="2 4">I ESC-2004</strain>
    </source>
</reference>
<dbReference type="EnsemblMetazoa" id="CapteT212667">
    <property type="protein sequence ID" value="CapteP212667"/>
    <property type="gene ID" value="CapteG212667"/>
</dbReference>
<keyword evidence="1" id="KW-0732">Signal</keyword>
<accession>R7V5J7</accession>
<organism evidence="2">
    <name type="scientific">Capitella teleta</name>
    <name type="common">Polychaete worm</name>
    <dbReference type="NCBI Taxonomy" id="283909"/>
    <lineage>
        <taxon>Eukaryota</taxon>
        <taxon>Metazoa</taxon>
        <taxon>Spiralia</taxon>
        <taxon>Lophotrochozoa</taxon>
        <taxon>Annelida</taxon>
        <taxon>Polychaeta</taxon>
        <taxon>Sedentaria</taxon>
        <taxon>Scolecida</taxon>
        <taxon>Capitellidae</taxon>
        <taxon>Capitella</taxon>
    </lineage>
</organism>
<sequence length="271" mass="30478">MTSPFLGSVLLFLMVSLCHGTEEVVRLIDENHNAAYPLTSNAFTIVNYSQPMMGALFFTVDEEEFMLYIGKRHGNNTLYLTTLPAYNELYNGADPYPQLWFSFINKHLTFGRGAVPGTGILYQSNKTSTREEIEIMNVQTFAGSTWFDIRFSPHHKAGSPKEPATYQQLSPTIEALGVQFFLLIDIFPPVAARFNDVFVDAIGIALVAFAVDLSMGKLLANKHDYHVEANPGVVVWSNWHPVIKAEAVVDVRSSPWSFFVYIINARNTKHY</sequence>
<evidence type="ECO:0000313" key="2">
    <source>
        <dbReference type="EMBL" id="ELU11621.1"/>
    </source>
</evidence>
<dbReference type="AlphaFoldDB" id="R7V5J7"/>
<gene>
    <name evidence="2" type="ORF">CAPTEDRAFT_212667</name>
</gene>
<proteinExistence type="predicted"/>
<dbReference type="HOGENOM" id="CLU_1027594_0_0_1"/>
<dbReference type="Proteomes" id="UP000014760">
    <property type="component" value="Unassembled WGS sequence"/>
</dbReference>
<evidence type="ECO:0000313" key="4">
    <source>
        <dbReference type="Proteomes" id="UP000014760"/>
    </source>
</evidence>
<dbReference type="OrthoDB" id="288203at2759"/>
<evidence type="ECO:0000256" key="1">
    <source>
        <dbReference type="SAM" id="SignalP"/>
    </source>
</evidence>
<dbReference type="EMBL" id="AMQN01005710">
    <property type="status" value="NOT_ANNOTATED_CDS"/>
    <property type="molecule type" value="Genomic_DNA"/>
</dbReference>
<protein>
    <submittedName>
        <fullName evidence="2 3">Uncharacterized protein</fullName>
    </submittedName>
</protein>
<reference evidence="3" key="3">
    <citation type="submission" date="2015-06" db="UniProtKB">
        <authorList>
            <consortium name="EnsemblMetazoa"/>
        </authorList>
    </citation>
    <scope>IDENTIFICATION</scope>
</reference>
<keyword evidence="4" id="KW-1185">Reference proteome</keyword>
<feature type="signal peptide" evidence="1">
    <location>
        <begin position="1"/>
        <end position="20"/>
    </location>
</feature>
<name>R7V5J7_CAPTE</name>
<reference evidence="4" key="1">
    <citation type="submission" date="2012-12" db="EMBL/GenBank/DDBJ databases">
        <authorList>
            <person name="Hellsten U."/>
            <person name="Grimwood J."/>
            <person name="Chapman J.A."/>
            <person name="Shapiro H."/>
            <person name="Aerts A."/>
            <person name="Otillar R.P."/>
            <person name="Terry A.Y."/>
            <person name="Boore J.L."/>
            <person name="Simakov O."/>
            <person name="Marletaz F."/>
            <person name="Cho S.-J."/>
            <person name="Edsinger-Gonzales E."/>
            <person name="Havlak P."/>
            <person name="Kuo D.-H."/>
            <person name="Larsson T."/>
            <person name="Lv J."/>
            <person name="Arendt D."/>
            <person name="Savage R."/>
            <person name="Osoegawa K."/>
            <person name="de Jong P."/>
            <person name="Lindberg D.R."/>
            <person name="Seaver E.C."/>
            <person name="Weisblat D.A."/>
            <person name="Putnam N.H."/>
            <person name="Grigoriev I.V."/>
            <person name="Rokhsar D.S."/>
        </authorList>
    </citation>
    <scope>NUCLEOTIDE SEQUENCE</scope>
    <source>
        <strain evidence="4">I ESC-2004</strain>
    </source>
</reference>
<feature type="chain" id="PRO_5008788734" evidence="1">
    <location>
        <begin position="21"/>
        <end position="271"/>
    </location>
</feature>
<dbReference type="EMBL" id="KB296584">
    <property type="protein sequence ID" value="ELU11621.1"/>
    <property type="molecule type" value="Genomic_DNA"/>
</dbReference>
<evidence type="ECO:0000313" key="3">
    <source>
        <dbReference type="EnsemblMetazoa" id="CapteP212667"/>
    </source>
</evidence>